<dbReference type="KEGG" id="mcal:110308597"/>
<dbReference type="SUPFAM" id="SSF47266">
    <property type="entry name" value="4-helical cytokines"/>
    <property type="match status" value="1"/>
</dbReference>
<evidence type="ECO:0000256" key="2">
    <source>
        <dbReference type="ARBA" id="ARBA00008474"/>
    </source>
</evidence>
<dbReference type="GO" id="GO:0008284">
    <property type="term" value="P:positive regulation of cell population proliferation"/>
    <property type="evidence" value="ECO:0007669"/>
    <property type="project" value="TreeGrafter"/>
</dbReference>
<proteinExistence type="inferred from homology"/>
<sequence length="240" mass="27966">MLPSSQPHFSGALLLVVVSNLLLWEKVASIPECQTEENGCSDPLVITFKNALQRAEVINILADKMHEEFYHNPFSAAQFETLVSRMYRHDEEVLRARNHCHSNVTNPPAHGPEHENLKTKRYLKTMINFMGAWITPVYYLVEVLSDMKDVPESIYSKAQEIELKFREIHDDLTWVLKKVYPKITFWEKTIIWEYLPGLRSTDTSKKFLAMFNLSHCLRVDIFFIKYHLSALMCRITGQDC</sequence>
<keyword evidence="6" id="KW-1015">Disulfide bond</keyword>
<dbReference type="GO" id="GO:0005179">
    <property type="term" value="F:hormone activity"/>
    <property type="evidence" value="ECO:0007669"/>
    <property type="project" value="UniProtKB-KW"/>
</dbReference>
<evidence type="ECO:0000256" key="7">
    <source>
        <dbReference type="ARBA" id="ARBA00023180"/>
    </source>
</evidence>
<evidence type="ECO:0000256" key="4">
    <source>
        <dbReference type="ARBA" id="ARBA00022702"/>
    </source>
</evidence>
<dbReference type="PANTHER" id="PTHR11417:SF16">
    <property type="entry name" value="DECIDUAL PRL-RELATED PROTEIN-RELATED"/>
    <property type="match status" value="1"/>
</dbReference>
<keyword evidence="7" id="KW-0325">Glycoprotein</keyword>
<evidence type="ECO:0000256" key="6">
    <source>
        <dbReference type="ARBA" id="ARBA00023157"/>
    </source>
</evidence>
<dbReference type="GeneID" id="110308597"/>
<dbReference type="GO" id="GO:0031667">
    <property type="term" value="P:response to nutrient levels"/>
    <property type="evidence" value="ECO:0007669"/>
    <property type="project" value="TreeGrafter"/>
</dbReference>
<keyword evidence="5 8" id="KW-0732">Signal</keyword>
<dbReference type="Proteomes" id="UP000515126">
    <property type="component" value="Chromosome 13"/>
</dbReference>
<dbReference type="Pfam" id="PF00103">
    <property type="entry name" value="Hormone_1"/>
    <property type="match status" value="1"/>
</dbReference>
<organism evidence="9 10">
    <name type="scientific">Mus caroli</name>
    <name type="common">Ryukyu mouse</name>
    <name type="synonym">Ricefield mouse</name>
    <dbReference type="NCBI Taxonomy" id="10089"/>
    <lineage>
        <taxon>Eukaryota</taxon>
        <taxon>Metazoa</taxon>
        <taxon>Chordata</taxon>
        <taxon>Craniata</taxon>
        <taxon>Vertebrata</taxon>
        <taxon>Euteleostomi</taxon>
        <taxon>Mammalia</taxon>
        <taxon>Eutheria</taxon>
        <taxon>Euarchontoglires</taxon>
        <taxon>Glires</taxon>
        <taxon>Rodentia</taxon>
        <taxon>Myomorpha</taxon>
        <taxon>Muroidea</taxon>
        <taxon>Muridae</taxon>
        <taxon>Murinae</taxon>
        <taxon>Mus</taxon>
        <taxon>Mus</taxon>
    </lineage>
</organism>
<evidence type="ECO:0000256" key="8">
    <source>
        <dbReference type="SAM" id="SignalP"/>
    </source>
</evidence>
<comment type="subcellular location">
    <subcellularLocation>
        <location evidence="1">Secreted</location>
    </subcellularLocation>
</comment>
<dbReference type="InterPro" id="IPR009079">
    <property type="entry name" value="4_helix_cytokine-like_core"/>
</dbReference>
<dbReference type="CDD" id="cd10288">
    <property type="entry name" value="prolactin_like"/>
    <property type="match status" value="1"/>
</dbReference>
<dbReference type="PANTHER" id="PTHR11417">
    <property type="entry name" value="SOMATOTROPIN,PROLACTIN"/>
    <property type="match status" value="1"/>
</dbReference>
<dbReference type="Gene3D" id="1.20.1250.10">
    <property type="match status" value="1"/>
</dbReference>
<protein>
    <submittedName>
        <fullName evidence="10">Prolactin-8A8-like isoform X1</fullName>
    </submittedName>
</protein>
<dbReference type="AlphaFoldDB" id="A0A6P5R0P0"/>
<dbReference type="RefSeq" id="XP_021036689.1">
    <property type="nucleotide sequence ID" value="XM_021181030.1"/>
</dbReference>
<feature type="signal peptide" evidence="8">
    <location>
        <begin position="1"/>
        <end position="29"/>
    </location>
</feature>
<dbReference type="GO" id="GO:0030879">
    <property type="term" value="P:mammary gland development"/>
    <property type="evidence" value="ECO:0007669"/>
    <property type="project" value="TreeGrafter"/>
</dbReference>
<evidence type="ECO:0000256" key="3">
    <source>
        <dbReference type="ARBA" id="ARBA00022525"/>
    </source>
</evidence>
<dbReference type="GO" id="GO:0060135">
    <property type="term" value="P:maternal process involved in female pregnancy"/>
    <property type="evidence" value="ECO:0007669"/>
    <property type="project" value="Ensembl"/>
</dbReference>
<dbReference type="GO" id="GO:0046427">
    <property type="term" value="P:positive regulation of receptor signaling pathway via JAK-STAT"/>
    <property type="evidence" value="ECO:0007669"/>
    <property type="project" value="TreeGrafter"/>
</dbReference>
<evidence type="ECO:0000256" key="1">
    <source>
        <dbReference type="ARBA" id="ARBA00004613"/>
    </source>
</evidence>
<accession>A0A6P5R0P0</accession>
<dbReference type="GO" id="GO:1903489">
    <property type="term" value="P:positive regulation of lactation"/>
    <property type="evidence" value="ECO:0007669"/>
    <property type="project" value="TreeGrafter"/>
</dbReference>
<comment type="similarity">
    <text evidence="2">Belongs to the somatotropin/prolactin family.</text>
</comment>
<dbReference type="GO" id="GO:0005615">
    <property type="term" value="C:extracellular space"/>
    <property type="evidence" value="ECO:0007669"/>
    <property type="project" value="TreeGrafter"/>
</dbReference>
<evidence type="ECO:0000313" key="9">
    <source>
        <dbReference type="Proteomes" id="UP000515126"/>
    </source>
</evidence>
<reference evidence="10" key="1">
    <citation type="submission" date="2025-08" db="UniProtKB">
        <authorList>
            <consortium name="RefSeq"/>
        </authorList>
    </citation>
    <scope>IDENTIFICATION</scope>
</reference>
<keyword evidence="9" id="KW-1185">Reference proteome</keyword>
<dbReference type="InterPro" id="IPR001400">
    <property type="entry name" value="Somatotropin/Prolactin"/>
</dbReference>
<dbReference type="GO" id="GO:0005148">
    <property type="term" value="F:prolactin receptor binding"/>
    <property type="evidence" value="ECO:0007669"/>
    <property type="project" value="TreeGrafter"/>
</dbReference>
<dbReference type="GO" id="GO:0001666">
    <property type="term" value="P:response to hypoxia"/>
    <property type="evidence" value="ECO:0007669"/>
    <property type="project" value="Ensembl"/>
</dbReference>
<keyword evidence="3" id="KW-0964">Secreted</keyword>
<dbReference type="FunFam" id="1.20.1250.10:FF:000036">
    <property type="entry name" value="Growth hormone d15"/>
    <property type="match status" value="1"/>
</dbReference>
<keyword evidence="4" id="KW-0372">Hormone</keyword>
<feature type="chain" id="PRO_5027642658" evidence="8">
    <location>
        <begin position="30"/>
        <end position="240"/>
    </location>
</feature>
<gene>
    <name evidence="10" type="primary">LOC110308597</name>
</gene>
<evidence type="ECO:0000313" key="10">
    <source>
        <dbReference type="RefSeq" id="XP_021036689.1"/>
    </source>
</evidence>
<name>A0A6P5R0P0_MUSCR</name>
<evidence type="ECO:0000256" key="5">
    <source>
        <dbReference type="ARBA" id="ARBA00022729"/>
    </source>
</evidence>